<dbReference type="Proteomes" id="UP000003423">
    <property type="component" value="Unassembled WGS sequence"/>
</dbReference>
<proteinExistence type="predicted"/>
<organism evidence="2 3">
    <name type="scientific">Candidatus Nitrosopumilus salarius BD31</name>
    <dbReference type="NCBI Taxonomy" id="859350"/>
    <lineage>
        <taxon>Archaea</taxon>
        <taxon>Nitrososphaerota</taxon>
        <taxon>Nitrososphaeria</taxon>
        <taxon>Nitrosopumilales</taxon>
        <taxon>Nitrosopumilaceae</taxon>
        <taxon>Nitrosopumilus</taxon>
    </lineage>
</organism>
<dbReference type="PATRIC" id="fig|859350.6.peg.321"/>
<dbReference type="AlphaFoldDB" id="I3D4N3"/>
<reference evidence="2 3" key="1">
    <citation type="journal article" date="2012" name="J. Bacteriol.">
        <title>Genome sequence of "Candidatus Nitrosopumilus salaria" BD31, an ammonia-oxidizing archaeon from the San Francisco Bay estuary.</title>
        <authorList>
            <person name="Mosier A.C."/>
            <person name="Allen E.E."/>
            <person name="Kim M."/>
            <person name="Ferriera S."/>
            <person name="Francis C.A."/>
        </authorList>
    </citation>
    <scope>NUCLEOTIDE SEQUENCE [LARGE SCALE GENOMIC DNA]</scope>
    <source>
        <strain evidence="2 3">BD31</strain>
    </source>
</reference>
<gene>
    <name evidence="2" type="ORF">BD31_I1098</name>
</gene>
<feature type="region of interest" description="Disordered" evidence="1">
    <location>
        <begin position="19"/>
        <end position="41"/>
    </location>
</feature>
<accession>I3D4N3</accession>
<sequence>MDNEDNIEHRFENLYPNYDYSLESSSNEKDARKRKRMKTMY</sequence>
<evidence type="ECO:0000313" key="3">
    <source>
        <dbReference type="Proteomes" id="UP000003423"/>
    </source>
</evidence>
<evidence type="ECO:0000313" key="2">
    <source>
        <dbReference type="EMBL" id="EIJ66676.1"/>
    </source>
</evidence>
<feature type="compositionally biased region" description="Basic residues" evidence="1">
    <location>
        <begin position="32"/>
        <end position="41"/>
    </location>
</feature>
<name>I3D4N3_9ARCH</name>
<keyword evidence="3" id="KW-1185">Reference proteome</keyword>
<evidence type="ECO:0000256" key="1">
    <source>
        <dbReference type="SAM" id="MobiDB-lite"/>
    </source>
</evidence>
<comment type="caution">
    <text evidence="2">The sequence shown here is derived from an EMBL/GenBank/DDBJ whole genome shotgun (WGS) entry which is preliminary data.</text>
</comment>
<dbReference type="EMBL" id="AEXL02000030">
    <property type="protein sequence ID" value="EIJ66676.1"/>
    <property type="molecule type" value="Genomic_DNA"/>
</dbReference>
<protein>
    <submittedName>
        <fullName evidence="2">Uncharacterized protein</fullName>
    </submittedName>
</protein>